<dbReference type="Pfam" id="PF00380">
    <property type="entry name" value="Ribosomal_S9"/>
    <property type="match status" value="1"/>
</dbReference>
<dbReference type="PROSITE" id="PS00360">
    <property type="entry name" value="RIBOSOMAL_S9"/>
    <property type="match status" value="1"/>
</dbReference>
<evidence type="ECO:0000313" key="7">
    <source>
        <dbReference type="EMBL" id="AFA41457.1"/>
    </source>
</evidence>
<dbReference type="AlphaFoldDB" id="H6Q5H4"/>
<sequence length="129" mass="14908">MHNKYYGTGRRKTASARIFMTQGNGKFTINHIDIKKYFKQETLQKIIHQPISLIDMEKKLNFYITVKGGGISGQAGAIRHGIARALVQYNIQLRSILRKAGFITRDSRCVERKKVGLKKSRRRPQFSKR</sequence>
<dbReference type="NCBIfam" id="NF001099">
    <property type="entry name" value="PRK00132.1"/>
    <property type="match status" value="1"/>
</dbReference>
<protein>
    <recommendedName>
        <fullName evidence="4 5">Small ribosomal subunit protein uS9</fullName>
    </recommendedName>
</protein>
<dbReference type="Proteomes" id="UP000009061">
    <property type="component" value="Chromosome"/>
</dbReference>
<dbReference type="GO" id="GO:0003735">
    <property type="term" value="F:structural constituent of ribosome"/>
    <property type="evidence" value="ECO:0007669"/>
    <property type="project" value="InterPro"/>
</dbReference>
<dbReference type="PANTHER" id="PTHR21569:SF1">
    <property type="entry name" value="SMALL RIBOSOMAL SUBUNIT PROTEIN US9M"/>
    <property type="match status" value="1"/>
</dbReference>
<dbReference type="GO" id="GO:0022627">
    <property type="term" value="C:cytosolic small ribosomal subunit"/>
    <property type="evidence" value="ECO:0007669"/>
    <property type="project" value="TreeGrafter"/>
</dbReference>
<dbReference type="HAMAP" id="MF_00532_B">
    <property type="entry name" value="Ribosomal_uS9_B"/>
    <property type="match status" value="1"/>
</dbReference>
<organism evidence="7 8">
    <name type="scientific">Wigglesworthia glossinidia endosymbiont of Glossina morsitans morsitans</name>
    <name type="common">Yale colony</name>
    <dbReference type="NCBI Taxonomy" id="1142511"/>
    <lineage>
        <taxon>Bacteria</taxon>
        <taxon>Pseudomonadati</taxon>
        <taxon>Pseudomonadota</taxon>
        <taxon>Gammaproteobacteria</taxon>
        <taxon>Enterobacterales</taxon>
        <taxon>Erwiniaceae</taxon>
        <taxon>Wigglesworthia</taxon>
    </lineage>
</organism>
<gene>
    <name evidence="5 7" type="primary">rpsI</name>
    <name evidence="7" type="ORF">WIGMOR_0645</name>
</gene>
<evidence type="ECO:0000256" key="5">
    <source>
        <dbReference type="HAMAP-Rule" id="MF_00532"/>
    </source>
</evidence>
<evidence type="ECO:0000256" key="3">
    <source>
        <dbReference type="ARBA" id="ARBA00023274"/>
    </source>
</evidence>
<dbReference type="RefSeq" id="WP_014354395.1">
    <property type="nucleotide sequence ID" value="NC_016893.1"/>
</dbReference>
<dbReference type="SUPFAM" id="SSF54211">
    <property type="entry name" value="Ribosomal protein S5 domain 2-like"/>
    <property type="match status" value="1"/>
</dbReference>
<dbReference type="GO" id="GO:0006412">
    <property type="term" value="P:translation"/>
    <property type="evidence" value="ECO:0007669"/>
    <property type="project" value="UniProtKB-UniRule"/>
</dbReference>
<dbReference type="FunFam" id="3.30.230.10:FF:000001">
    <property type="entry name" value="30S ribosomal protein S9"/>
    <property type="match status" value="1"/>
</dbReference>
<dbReference type="eggNOG" id="COG0103">
    <property type="taxonomic scope" value="Bacteria"/>
</dbReference>
<dbReference type="HOGENOM" id="CLU_046483_2_1_6"/>
<keyword evidence="8" id="KW-1185">Reference proteome</keyword>
<comment type="similarity">
    <text evidence="1 5 6">Belongs to the universal ribosomal protein uS9 family.</text>
</comment>
<dbReference type="KEGG" id="wgl:WIGMOR_0645"/>
<evidence type="ECO:0000313" key="8">
    <source>
        <dbReference type="Proteomes" id="UP000009061"/>
    </source>
</evidence>
<proteinExistence type="inferred from homology"/>
<keyword evidence="3 5" id="KW-0687">Ribonucleoprotein</keyword>
<dbReference type="STRING" id="1142511.WIGMOR_0645"/>
<dbReference type="InterPro" id="IPR000754">
    <property type="entry name" value="Ribosomal_uS9"/>
</dbReference>
<dbReference type="InterPro" id="IPR014721">
    <property type="entry name" value="Ribsml_uS5_D2-typ_fold_subgr"/>
</dbReference>
<name>H6Q5H4_WIGGL</name>
<reference evidence="7 8" key="1">
    <citation type="journal article" date="2012" name="MBio">
        <title>Insight into the transmission biology and species-specific functional capabilities of tsetse (Diptera: glossinidae) obligate symbiont wigglesworthia.</title>
        <authorList>
            <person name="Rio R.V."/>
            <person name="Symula R.E."/>
            <person name="Wang J."/>
            <person name="Lohs C."/>
            <person name="Wu Y.N."/>
            <person name="Snyder A.K."/>
            <person name="Bjornson R.D."/>
            <person name="Oshima K."/>
            <person name="Biehl B.S."/>
            <person name="Perna N.T."/>
            <person name="Hattori M."/>
            <person name="Aksoy S."/>
        </authorList>
    </citation>
    <scope>NUCLEOTIDE SEQUENCE [LARGE SCALE GENOMIC DNA]</scope>
    <source>
        <strain evidence="7">WGM</strain>
    </source>
</reference>
<dbReference type="Gene3D" id="3.30.230.10">
    <property type="match status" value="1"/>
</dbReference>
<dbReference type="GO" id="GO:0003723">
    <property type="term" value="F:RNA binding"/>
    <property type="evidence" value="ECO:0007669"/>
    <property type="project" value="TreeGrafter"/>
</dbReference>
<evidence type="ECO:0000256" key="6">
    <source>
        <dbReference type="RuleBase" id="RU003815"/>
    </source>
</evidence>
<evidence type="ECO:0000256" key="2">
    <source>
        <dbReference type="ARBA" id="ARBA00022980"/>
    </source>
</evidence>
<dbReference type="OrthoDB" id="9803965at2"/>
<dbReference type="InterPro" id="IPR020568">
    <property type="entry name" value="Ribosomal_Su5_D2-typ_SF"/>
</dbReference>
<evidence type="ECO:0000256" key="4">
    <source>
        <dbReference type="ARBA" id="ARBA00035259"/>
    </source>
</evidence>
<dbReference type="EMBL" id="CP003315">
    <property type="protein sequence ID" value="AFA41457.1"/>
    <property type="molecule type" value="Genomic_DNA"/>
</dbReference>
<dbReference type="PANTHER" id="PTHR21569">
    <property type="entry name" value="RIBOSOMAL PROTEIN S9"/>
    <property type="match status" value="1"/>
</dbReference>
<accession>H6Q5H4</accession>
<keyword evidence="2 5" id="KW-0689">Ribosomal protein</keyword>
<dbReference type="InterPro" id="IPR020574">
    <property type="entry name" value="Ribosomal_uS9_CS"/>
</dbReference>
<dbReference type="InterPro" id="IPR023035">
    <property type="entry name" value="Ribosomal_uS9_bac/plastid"/>
</dbReference>
<evidence type="ECO:0000256" key="1">
    <source>
        <dbReference type="ARBA" id="ARBA00005251"/>
    </source>
</evidence>